<evidence type="ECO:0000256" key="2">
    <source>
        <dbReference type="SAM" id="MobiDB-lite"/>
    </source>
</evidence>
<name>A0A8S2RN07_9BILA</name>
<sequence>MFIESHQIIGNHQSTFNKSKANNLPRDLTAAQNEIGRLQNQLNHVQISLAASRFSRTTDRQEYNRRISELKQKLEQQQEVIKNLISANLCTISLFSLVVIFEATYVKLRSTHDDAQPTSFNGTKPGIPTDNEQLTREG</sequence>
<proteinExistence type="predicted"/>
<gene>
    <name evidence="3" type="ORF">GIL414_LOCUS20683</name>
</gene>
<feature type="coiled-coil region" evidence="1">
    <location>
        <begin position="28"/>
        <end position="87"/>
    </location>
</feature>
<dbReference type="AlphaFoldDB" id="A0A8S2RN07"/>
<dbReference type="EMBL" id="CAJOBJ010014829">
    <property type="protein sequence ID" value="CAF4178480.1"/>
    <property type="molecule type" value="Genomic_DNA"/>
</dbReference>
<keyword evidence="1" id="KW-0175">Coiled coil</keyword>
<evidence type="ECO:0000313" key="4">
    <source>
        <dbReference type="Proteomes" id="UP000681720"/>
    </source>
</evidence>
<evidence type="ECO:0000256" key="1">
    <source>
        <dbReference type="SAM" id="Coils"/>
    </source>
</evidence>
<accession>A0A8S2RN07</accession>
<feature type="region of interest" description="Disordered" evidence="2">
    <location>
        <begin position="113"/>
        <end position="138"/>
    </location>
</feature>
<evidence type="ECO:0000313" key="3">
    <source>
        <dbReference type="EMBL" id="CAF4178480.1"/>
    </source>
</evidence>
<dbReference type="Proteomes" id="UP000681720">
    <property type="component" value="Unassembled WGS sequence"/>
</dbReference>
<protein>
    <submittedName>
        <fullName evidence="3">Uncharacterized protein</fullName>
    </submittedName>
</protein>
<reference evidence="3" key="1">
    <citation type="submission" date="2021-02" db="EMBL/GenBank/DDBJ databases">
        <authorList>
            <person name="Nowell W R."/>
        </authorList>
    </citation>
    <scope>NUCLEOTIDE SEQUENCE</scope>
</reference>
<organism evidence="3 4">
    <name type="scientific">Rotaria magnacalcarata</name>
    <dbReference type="NCBI Taxonomy" id="392030"/>
    <lineage>
        <taxon>Eukaryota</taxon>
        <taxon>Metazoa</taxon>
        <taxon>Spiralia</taxon>
        <taxon>Gnathifera</taxon>
        <taxon>Rotifera</taxon>
        <taxon>Eurotatoria</taxon>
        <taxon>Bdelloidea</taxon>
        <taxon>Philodinida</taxon>
        <taxon>Philodinidae</taxon>
        <taxon>Rotaria</taxon>
    </lineage>
</organism>
<comment type="caution">
    <text evidence="3">The sequence shown here is derived from an EMBL/GenBank/DDBJ whole genome shotgun (WGS) entry which is preliminary data.</text>
</comment>